<feature type="compositionally biased region" description="Acidic residues" evidence="1">
    <location>
        <begin position="486"/>
        <end position="496"/>
    </location>
</feature>
<feature type="region of interest" description="Disordered" evidence="1">
    <location>
        <begin position="320"/>
        <end position="401"/>
    </location>
</feature>
<feature type="compositionally biased region" description="Basic and acidic residues" evidence="1">
    <location>
        <begin position="634"/>
        <end position="650"/>
    </location>
</feature>
<evidence type="ECO:0000313" key="3">
    <source>
        <dbReference type="Proteomes" id="UP000559256"/>
    </source>
</evidence>
<keyword evidence="3" id="KW-1185">Reference proteome</keyword>
<sequence>MARGRNPNTNHNRNSRRKHEQGDINDDNEDDLDPYSDAYGSGYNYNPRTSALSVQSSYTSMAFYMPPDGSGRMVDPYGDEFNEGWSYYTTGSEGGEGEGSGSALNGPGPSFLGKHFSYSQPQPVPSGSASGPSYSSRYDPHFRAHSPPPASPSPSYKTISSQPSTRAPPRKRDLYGHSGHGHGHGGRGARRGGKPRGKGKERDRDTDADRGDAPEKDEFGRDIPRPVPVPGPDKDGFGRDIRPVPLPAPASDGNEKWDPYADPLYLSQRPLRPTHLRPYIPAFVSYLFHEETCKWLDVMVWSSAQPHSVRDMVGRVFGTRAGGAGGKAGVGEGGTKGGGGGGGGGGGVGVQVGEGEGGGTKGGGHLGNYEESHYAGEPGNESQADAQASAKENEEEKKKKKPGLIAVWARDTLGLDQSAYSEFLSFEFRFLLSFSSSFFMFMFMFLLHHTKTQTTKDLDKPWEKLTPLIPGNEFLTEMKKQMEAEASTDADAEAEAEVGGADADTMTTSTTPAFASASAEGAEDKEKDEDTAPIPGSATTSTSTSTSSNNDANAHAAPLAPNADAMHPTPYTHSPLTTLLLDDSPLKAQYSRDVWARDGRVVTSFMSFGIEGGEDSVADAVPGTAIDMGGKSAEGSEEREREREEGRGVEATEGPTETETEIPIDEDAITEDVVANTSTDSIAIPTVPNSPATAKQLKRKRTLNDTGSMVDISASIPTIPISTSPPLVKGSLPLPSNVNLATDTDIGLILQKTKSSLSDMSISVDSRSSASVKTIATEIIDDGDPLANNLNWGGGGGGGGGTLDMDISTDGHCHGLDYDGMPPPPLPPISSSLPLPLHATASQSFSGVGVNGGVDRGANANDNPGKDKRIPRKYDETILAVIGVLDAIKLESNVAAWMRGKRIFSVVEEDDGYGEGVGNESQNGIGNGIGIGESIDTDGGSKEKGKGKATARAMTGETDSEEDDEELERLYERNIAKSLKDTTTTTTTAISTAAASTSIFVQPAGVGGAKPKKERWRKKRKVDLGQTAGGGASRGDGNVGPVATTTTLNNTNNTNANTPISSIPAPLPPIRQAPAPASGVPAPVTTSVVVNPDAPMPDVNGADFSVSNPSIAVVTDTDMLTNEPVQQTSSSPPPGPPSSTPPDSNNPSFDGPSAPSTSTSTTLDTTKATQAPNTSFPSLSDSDEIPGLGQFVFQGNLPPPEGADVIDVDAMDLDTINELAELDPNRWFQYRQVRKYWIRRGRKALEELGIDAEGNQG</sequence>
<feature type="compositionally biased region" description="Pro residues" evidence="1">
    <location>
        <begin position="1131"/>
        <end position="1140"/>
    </location>
</feature>
<feature type="region of interest" description="Disordered" evidence="1">
    <location>
        <begin position="482"/>
        <end position="571"/>
    </location>
</feature>
<feature type="region of interest" description="Disordered" evidence="1">
    <location>
        <begin position="915"/>
        <end position="966"/>
    </location>
</feature>
<organism evidence="2 3">
    <name type="scientific">Tetrapyrgos nigripes</name>
    <dbReference type="NCBI Taxonomy" id="182062"/>
    <lineage>
        <taxon>Eukaryota</taxon>
        <taxon>Fungi</taxon>
        <taxon>Dikarya</taxon>
        <taxon>Basidiomycota</taxon>
        <taxon>Agaricomycotina</taxon>
        <taxon>Agaricomycetes</taxon>
        <taxon>Agaricomycetidae</taxon>
        <taxon>Agaricales</taxon>
        <taxon>Marasmiineae</taxon>
        <taxon>Marasmiaceae</taxon>
        <taxon>Tetrapyrgos</taxon>
    </lineage>
</organism>
<comment type="caution">
    <text evidence="2">The sequence shown here is derived from an EMBL/GenBank/DDBJ whole genome shotgun (WGS) entry which is preliminary data.</text>
</comment>
<reference evidence="2 3" key="1">
    <citation type="journal article" date="2020" name="ISME J.">
        <title>Uncovering the hidden diversity of litter-decomposition mechanisms in mushroom-forming fungi.</title>
        <authorList>
            <person name="Floudas D."/>
            <person name="Bentzer J."/>
            <person name="Ahren D."/>
            <person name="Johansson T."/>
            <person name="Persson P."/>
            <person name="Tunlid A."/>
        </authorList>
    </citation>
    <scope>NUCLEOTIDE SEQUENCE [LARGE SCALE GENOMIC DNA]</scope>
    <source>
        <strain evidence="2 3">CBS 291.85</strain>
    </source>
</reference>
<feature type="compositionally biased region" description="Polar residues" evidence="1">
    <location>
        <begin position="156"/>
        <end position="165"/>
    </location>
</feature>
<evidence type="ECO:0000313" key="2">
    <source>
        <dbReference type="EMBL" id="KAF5311737.1"/>
    </source>
</evidence>
<feature type="compositionally biased region" description="Basic residues" evidence="1">
    <location>
        <begin position="1010"/>
        <end position="1021"/>
    </location>
</feature>
<feature type="compositionally biased region" description="Low complexity" evidence="1">
    <location>
        <begin position="1043"/>
        <end position="1059"/>
    </location>
</feature>
<feature type="compositionally biased region" description="Low complexity" evidence="1">
    <location>
        <begin position="532"/>
        <end position="565"/>
    </location>
</feature>
<name>A0A8H5AX24_9AGAR</name>
<feature type="compositionally biased region" description="Basic and acidic residues" evidence="1">
    <location>
        <begin position="198"/>
        <end position="224"/>
    </location>
</feature>
<feature type="compositionally biased region" description="Gly residues" evidence="1">
    <location>
        <begin position="1027"/>
        <end position="1038"/>
    </location>
</feature>
<dbReference type="PANTHER" id="PTHR40903">
    <property type="entry name" value="GLYCINE-RICH CELL WALL STRUCTURAL PROTEIN 1-LIKE"/>
    <property type="match status" value="1"/>
</dbReference>
<feature type="compositionally biased region" description="Basic residues" evidence="1">
    <location>
        <begin position="179"/>
        <end position="197"/>
    </location>
</feature>
<proteinExistence type="predicted"/>
<dbReference type="Gene3D" id="3.40.50.1000">
    <property type="entry name" value="HAD superfamily/HAD-like"/>
    <property type="match status" value="1"/>
</dbReference>
<gene>
    <name evidence="2" type="ORF">D9758_019056</name>
</gene>
<dbReference type="InterPro" id="IPR023214">
    <property type="entry name" value="HAD_sf"/>
</dbReference>
<feature type="compositionally biased region" description="Gly residues" evidence="1">
    <location>
        <begin position="320"/>
        <end position="366"/>
    </location>
</feature>
<dbReference type="Proteomes" id="UP000559256">
    <property type="component" value="Unassembled WGS sequence"/>
</dbReference>
<feature type="region of interest" description="Disordered" evidence="1">
    <location>
        <begin position="1123"/>
        <end position="1187"/>
    </location>
</feature>
<evidence type="ECO:0000256" key="1">
    <source>
        <dbReference type="SAM" id="MobiDB-lite"/>
    </source>
</evidence>
<feature type="compositionally biased region" description="Low complexity" evidence="1">
    <location>
        <begin position="1141"/>
        <end position="1172"/>
    </location>
</feature>
<feature type="region of interest" description="Disordered" evidence="1">
    <location>
        <begin position="619"/>
        <end position="661"/>
    </location>
</feature>
<feature type="compositionally biased region" description="Low complexity" evidence="1">
    <location>
        <begin position="497"/>
        <end position="520"/>
    </location>
</feature>
<feature type="compositionally biased region" description="Polar residues" evidence="1">
    <location>
        <begin position="1"/>
        <end position="12"/>
    </location>
</feature>
<feature type="region of interest" description="Disordered" evidence="1">
    <location>
        <begin position="1"/>
        <end position="49"/>
    </location>
</feature>
<feature type="compositionally biased region" description="Acidic residues" evidence="1">
    <location>
        <begin position="23"/>
        <end position="34"/>
    </location>
</feature>
<feature type="region of interest" description="Disordered" evidence="1">
    <location>
        <begin position="1004"/>
        <end position="1059"/>
    </location>
</feature>
<feature type="region of interest" description="Disordered" evidence="1">
    <location>
        <begin position="850"/>
        <end position="870"/>
    </location>
</feature>
<feature type="region of interest" description="Disordered" evidence="1">
    <location>
        <begin position="88"/>
        <end position="238"/>
    </location>
</feature>
<protein>
    <submittedName>
        <fullName evidence="2">Uncharacterized protein</fullName>
    </submittedName>
</protein>
<accession>A0A8H5AX24</accession>
<dbReference type="PANTHER" id="PTHR40903:SF1">
    <property type="entry name" value="HYPHALLY REGULATED CELL WALL PROTEIN 3"/>
    <property type="match status" value="1"/>
</dbReference>
<feature type="compositionally biased region" description="Low complexity" evidence="1">
    <location>
        <begin position="119"/>
        <end position="136"/>
    </location>
</feature>
<dbReference type="AlphaFoldDB" id="A0A8H5AX24"/>
<dbReference type="EMBL" id="JAACJM010000535">
    <property type="protein sequence ID" value="KAF5311737.1"/>
    <property type="molecule type" value="Genomic_DNA"/>
</dbReference>
<dbReference type="OrthoDB" id="1711508at2759"/>